<feature type="transmembrane region" description="Helical" evidence="5">
    <location>
        <begin position="83"/>
        <end position="104"/>
    </location>
</feature>
<sequence length="279" mass="31188">MLATETPSGPEHDRQMPIIEHLVELRRRLIYSFVGFLICFGIAFWKSDLVFNFLADPLAHALGEGRRMIYTDLTEAFFTRVKLASWTAAFLAFPVIATQAWMFIAPGLYKNERSAFWPFLVATPVLFFMGAALLYYFIIPMAWEFFLSFQQLAPEGGIGLPIQFEGKVNEYLSLIMSLIFAFGIAFELPVLLTLLAKVGIVSSAGLASKRRYAVVVAFVVAAVVTPPDIISQVGLAIPLILLYEISIWSAKLIERNRAKAEAKRDADLGINDDEPRLTI</sequence>
<dbReference type="GO" id="GO:0009977">
    <property type="term" value="F:proton motive force dependent protein transmembrane transporter activity"/>
    <property type="evidence" value="ECO:0007669"/>
    <property type="project" value="TreeGrafter"/>
</dbReference>
<keyword evidence="2 5" id="KW-0812">Transmembrane</keyword>
<dbReference type="Proteomes" id="UP000033774">
    <property type="component" value="Unassembled WGS sequence"/>
</dbReference>
<feature type="transmembrane region" description="Helical" evidence="5">
    <location>
        <begin position="116"/>
        <end position="138"/>
    </location>
</feature>
<feature type="transmembrane region" description="Helical" evidence="5">
    <location>
        <begin position="212"/>
        <end position="229"/>
    </location>
</feature>
<keyword evidence="5" id="KW-0813">Transport</keyword>
<proteinExistence type="inferred from homology"/>
<keyword evidence="3 5" id="KW-1133">Transmembrane helix</keyword>
<feature type="transmembrane region" description="Helical" evidence="5">
    <location>
        <begin position="174"/>
        <end position="200"/>
    </location>
</feature>
<name>A0A0F3ITJ1_9PROT</name>
<dbReference type="GO" id="GO:0033281">
    <property type="term" value="C:TAT protein transport complex"/>
    <property type="evidence" value="ECO:0007669"/>
    <property type="project" value="UniProtKB-UniRule"/>
</dbReference>
<dbReference type="GO" id="GO:0043953">
    <property type="term" value="P:protein transport by the Tat complex"/>
    <property type="evidence" value="ECO:0007669"/>
    <property type="project" value="UniProtKB-UniRule"/>
</dbReference>
<dbReference type="PANTHER" id="PTHR30371:SF0">
    <property type="entry name" value="SEC-INDEPENDENT PROTEIN TRANSLOCASE PROTEIN TATC, CHLOROPLASTIC-RELATED"/>
    <property type="match status" value="1"/>
</dbReference>
<comment type="subunit">
    <text evidence="5">The Tat system comprises two distinct complexes: a TatABC complex, containing multiple copies of TatA, TatB and TatC subunits, and a separate TatA complex, containing only TatA subunits. Substrates initially bind to the TatABC complex, which probably triggers association of the separate TatA complex to form the active translocon.</text>
</comment>
<dbReference type="EMBL" id="LAJY01000411">
    <property type="protein sequence ID" value="KJV08919.1"/>
    <property type="molecule type" value="Genomic_DNA"/>
</dbReference>
<comment type="caution">
    <text evidence="5">Lacks conserved residue(s) required for the propagation of feature annotation.</text>
</comment>
<reference evidence="6 7" key="1">
    <citation type="submission" date="2015-03" db="EMBL/GenBank/DDBJ databases">
        <title>Draft genome sequence of Elstera litoralis.</title>
        <authorList>
            <person name="Rahalkar M.C."/>
            <person name="Dhakephalkar P.K."/>
            <person name="Pore S.D."/>
            <person name="Arora P."/>
            <person name="Kapse N.G."/>
            <person name="Pandit P.S."/>
        </authorList>
    </citation>
    <scope>NUCLEOTIDE SEQUENCE [LARGE SCALE GENOMIC DNA]</scope>
    <source>
        <strain evidence="6 7">Dia-1</strain>
    </source>
</reference>
<gene>
    <name evidence="5" type="primary">tatC</name>
    <name evidence="6" type="ORF">VZ95_14675</name>
</gene>
<dbReference type="HAMAP" id="MF_00902">
    <property type="entry name" value="TatC"/>
    <property type="match status" value="1"/>
</dbReference>
<dbReference type="PATRIC" id="fig|552518.3.peg.2736"/>
<feature type="transmembrane region" description="Helical" evidence="5">
    <location>
        <begin position="29"/>
        <end position="45"/>
    </location>
</feature>
<dbReference type="Pfam" id="PF00902">
    <property type="entry name" value="TatC"/>
    <property type="match status" value="1"/>
</dbReference>
<comment type="caution">
    <text evidence="6">The sequence shown here is derived from an EMBL/GenBank/DDBJ whole genome shotgun (WGS) entry which is preliminary data.</text>
</comment>
<keyword evidence="5" id="KW-1003">Cell membrane</keyword>
<evidence type="ECO:0000313" key="6">
    <source>
        <dbReference type="EMBL" id="KJV08919.1"/>
    </source>
</evidence>
<evidence type="ECO:0000256" key="3">
    <source>
        <dbReference type="ARBA" id="ARBA00022989"/>
    </source>
</evidence>
<comment type="similarity">
    <text evidence="5">Belongs to the TatC family.</text>
</comment>
<comment type="function">
    <text evidence="5">Part of the twin-arginine translocation (Tat) system that transports large folded proteins containing a characteristic twin-arginine motif in their signal peptide across membranes. Together with TatB, TatC is part of a receptor directly interacting with Tat signal peptides.</text>
</comment>
<evidence type="ECO:0000256" key="5">
    <source>
        <dbReference type="HAMAP-Rule" id="MF_00902"/>
    </source>
</evidence>
<keyword evidence="7" id="KW-1185">Reference proteome</keyword>
<evidence type="ECO:0000256" key="4">
    <source>
        <dbReference type="ARBA" id="ARBA00023136"/>
    </source>
</evidence>
<evidence type="ECO:0000256" key="1">
    <source>
        <dbReference type="ARBA" id="ARBA00004141"/>
    </source>
</evidence>
<dbReference type="InterPro" id="IPR002033">
    <property type="entry name" value="TatC"/>
</dbReference>
<evidence type="ECO:0000256" key="2">
    <source>
        <dbReference type="ARBA" id="ARBA00022692"/>
    </source>
</evidence>
<dbReference type="OrthoDB" id="9777044at2"/>
<organism evidence="6 7">
    <name type="scientific">Elstera litoralis</name>
    <dbReference type="NCBI Taxonomy" id="552518"/>
    <lineage>
        <taxon>Bacteria</taxon>
        <taxon>Pseudomonadati</taxon>
        <taxon>Pseudomonadota</taxon>
        <taxon>Alphaproteobacteria</taxon>
        <taxon>Rhodospirillales</taxon>
        <taxon>Rhodospirillaceae</taxon>
        <taxon>Elstera</taxon>
    </lineage>
</organism>
<accession>A0A0F3ITJ1</accession>
<dbReference type="PRINTS" id="PR01840">
    <property type="entry name" value="TATCFAMILY"/>
</dbReference>
<dbReference type="PANTHER" id="PTHR30371">
    <property type="entry name" value="SEC-INDEPENDENT PROTEIN TRANSLOCASE PROTEIN TATC"/>
    <property type="match status" value="1"/>
</dbReference>
<keyword evidence="5" id="KW-0811">Translocation</keyword>
<dbReference type="InterPro" id="IPR019820">
    <property type="entry name" value="Sec-indep_translocase_CS"/>
</dbReference>
<dbReference type="GO" id="GO:0065002">
    <property type="term" value="P:intracellular protein transmembrane transport"/>
    <property type="evidence" value="ECO:0007669"/>
    <property type="project" value="TreeGrafter"/>
</dbReference>
<dbReference type="AlphaFoldDB" id="A0A0F3ITJ1"/>
<protein>
    <recommendedName>
        <fullName evidence="5">Sec-independent protein translocase protein TatC</fullName>
    </recommendedName>
</protein>
<evidence type="ECO:0000313" key="7">
    <source>
        <dbReference type="Proteomes" id="UP000033774"/>
    </source>
</evidence>
<comment type="subcellular location">
    <subcellularLocation>
        <location evidence="5">Cell membrane</location>
        <topology evidence="5">Multi-pass membrane protein</topology>
    </subcellularLocation>
    <subcellularLocation>
        <location evidence="1">Membrane</location>
        <topology evidence="1">Multi-pass membrane protein</topology>
    </subcellularLocation>
</comment>
<dbReference type="PROSITE" id="PS01218">
    <property type="entry name" value="TATC"/>
    <property type="match status" value="1"/>
</dbReference>
<keyword evidence="4 5" id="KW-0472">Membrane</keyword>
<dbReference type="NCBIfam" id="TIGR00945">
    <property type="entry name" value="tatC"/>
    <property type="match status" value="1"/>
</dbReference>
<keyword evidence="5" id="KW-0653">Protein transport</keyword>